<feature type="transmembrane region" description="Helical" evidence="8">
    <location>
        <begin position="247"/>
        <end position="269"/>
    </location>
</feature>
<feature type="transmembrane region" description="Helical" evidence="8">
    <location>
        <begin position="59"/>
        <end position="76"/>
    </location>
</feature>
<dbReference type="GO" id="GO:0005524">
    <property type="term" value="F:ATP binding"/>
    <property type="evidence" value="ECO:0007669"/>
    <property type="project" value="UniProtKB-KW"/>
</dbReference>
<dbReference type="InterPro" id="IPR003593">
    <property type="entry name" value="AAA+_ATPase"/>
</dbReference>
<dbReference type="Pfam" id="PF00005">
    <property type="entry name" value="ABC_tran"/>
    <property type="match status" value="1"/>
</dbReference>
<dbReference type="InterPro" id="IPR027417">
    <property type="entry name" value="P-loop_NTPase"/>
</dbReference>
<feature type="domain" description="ABC transmembrane type-1" evidence="10">
    <location>
        <begin position="27"/>
        <end position="304"/>
    </location>
</feature>
<evidence type="ECO:0000256" key="5">
    <source>
        <dbReference type="ARBA" id="ARBA00022840"/>
    </source>
</evidence>
<dbReference type="SUPFAM" id="SSF90123">
    <property type="entry name" value="ABC transporter transmembrane region"/>
    <property type="match status" value="1"/>
</dbReference>
<dbReference type="Proteomes" id="UP000251205">
    <property type="component" value="Unassembled WGS sequence"/>
</dbReference>
<evidence type="ECO:0000256" key="3">
    <source>
        <dbReference type="ARBA" id="ARBA00022692"/>
    </source>
</evidence>
<dbReference type="PROSITE" id="PS50893">
    <property type="entry name" value="ABC_TRANSPORTER_2"/>
    <property type="match status" value="1"/>
</dbReference>
<evidence type="ECO:0000259" key="9">
    <source>
        <dbReference type="PROSITE" id="PS50893"/>
    </source>
</evidence>
<evidence type="ECO:0000313" key="11">
    <source>
        <dbReference type="EMBL" id="RAX37519.1"/>
    </source>
</evidence>
<dbReference type="GO" id="GO:0140359">
    <property type="term" value="F:ABC-type transporter activity"/>
    <property type="evidence" value="ECO:0007669"/>
    <property type="project" value="InterPro"/>
</dbReference>
<evidence type="ECO:0000256" key="7">
    <source>
        <dbReference type="ARBA" id="ARBA00023136"/>
    </source>
</evidence>
<dbReference type="AlphaFoldDB" id="A0A329Y0P6"/>
<feature type="transmembrane region" description="Helical" evidence="8">
    <location>
        <begin position="132"/>
        <end position="155"/>
    </location>
</feature>
<gene>
    <name evidence="11" type="ORF">DQ393_32525</name>
</gene>
<dbReference type="SMART" id="SM00382">
    <property type="entry name" value="AAA"/>
    <property type="match status" value="1"/>
</dbReference>
<dbReference type="Gene3D" id="1.20.1560.10">
    <property type="entry name" value="ABC transporter type 1, transmembrane domain"/>
    <property type="match status" value="1"/>
</dbReference>
<keyword evidence="6 8" id="KW-1133">Transmembrane helix</keyword>
<name>A0A329Y0P6_RHITR</name>
<comment type="caution">
    <text evidence="11">The sequence shown here is derived from an EMBL/GenBank/DDBJ whole genome shotgun (WGS) entry which is preliminary data.</text>
</comment>
<dbReference type="GO" id="GO:0034040">
    <property type="term" value="F:ATPase-coupled lipid transmembrane transporter activity"/>
    <property type="evidence" value="ECO:0007669"/>
    <property type="project" value="TreeGrafter"/>
</dbReference>
<dbReference type="OrthoDB" id="9787557at2"/>
<reference evidence="11 12" key="1">
    <citation type="submission" date="2018-06" db="EMBL/GenBank/DDBJ databases">
        <title>Whole Genome Sequence of an efficient microsymbiont, Rhizobium tropici.</title>
        <authorList>
            <person name="Srinivasan R."/>
            <person name="Singh H.V."/>
            <person name="Srivastava R."/>
            <person name="Kumari B."/>
            <person name="Radhakrishna A."/>
        </authorList>
    </citation>
    <scope>NUCLEOTIDE SEQUENCE [LARGE SCALE GENOMIC DNA]</scope>
    <source>
        <strain evidence="11 12">IGFRI Rhizo-19</strain>
    </source>
</reference>
<keyword evidence="7 8" id="KW-0472">Membrane</keyword>
<evidence type="ECO:0000313" key="12">
    <source>
        <dbReference type="Proteomes" id="UP000251205"/>
    </source>
</evidence>
<dbReference type="InterPro" id="IPR039421">
    <property type="entry name" value="Type_1_exporter"/>
</dbReference>
<keyword evidence="3 8" id="KW-0812">Transmembrane</keyword>
<feature type="domain" description="ABC transporter" evidence="9">
    <location>
        <begin position="337"/>
        <end position="551"/>
    </location>
</feature>
<evidence type="ECO:0000256" key="6">
    <source>
        <dbReference type="ARBA" id="ARBA00022989"/>
    </source>
</evidence>
<proteinExistence type="inferred from homology"/>
<protein>
    <submittedName>
        <fullName evidence="11">Peptidase domain-containing ABC transporter</fullName>
    </submittedName>
</protein>
<dbReference type="GO" id="GO:0005886">
    <property type="term" value="C:plasma membrane"/>
    <property type="evidence" value="ECO:0007669"/>
    <property type="project" value="UniProtKB-SubCell"/>
</dbReference>
<keyword evidence="4" id="KW-0547">Nucleotide-binding</keyword>
<keyword evidence="5" id="KW-0067">ATP-binding</keyword>
<feature type="transmembrane region" description="Helical" evidence="8">
    <location>
        <begin position="275"/>
        <end position="299"/>
    </location>
</feature>
<dbReference type="GO" id="GO:0016887">
    <property type="term" value="F:ATP hydrolysis activity"/>
    <property type="evidence" value="ECO:0007669"/>
    <property type="project" value="InterPro"/>
</dbReference>
<dbReference type="InterPro" id="IPR003439">
    <property type="entry name" value="ABC_transporter-like_ATP-bd"/>
</dbReference>
<dbReference type="SUPFAM" id="SSF52540">
    <property type="entry name" value="P-loop containing nucleoside triphosphate hydrolases"/>
    <property type="match status" value="1"/>
</dbReference>
<comment type="similarity">
    <text evidence="2">Belongs to the ABC transporter superfamily.</text>
</comment>
<dbReference type="InterPro" id="IPR011527">
    <property type="entry name" value="ABC1_TM_dom"/>
</dbReference>
<dbReference type="PROSITE" id="PS50929">
    <property type="entry name" value="ABC_TM1F"/>
    <property type="match status" value="1"/>
</dbReference>
<evidence type="ECO:0000259" key="10">
    <source>
        <dbReference type="PROSITE" id="PS50929"/>
    </source>
</evidence>
<organism evidence="11 12">
    <name type="scientific">Rhizobium tropici</name>
    <dbReference type="NCBI Taxonomy" id="398"/>
    <lineage>
        <taxon>Bacteria</taxon>
        <taxon>Pseudomonadati</taxon>
        <taxon>Pseudomonadota</taxon>
        <taxon>Alphaproteobacteria</taxon>
        <taxon>Hyphomicrobiales</taxon>
        <taxon>Rhizobiaceae</taxon>
        <taxon>Rhizobium/Agrobacterium group</taxon>
        <taxon>Rhizobium</taxon>
    </lineage>
</organism>
<accession>A0A329Y0P6</accession>
<dbReference type="RefSeq" id="WP_112345784.1">
    <property type="nucleotide sequence ID" value="NZ_QMKK01000061.1"/>
</dbReference>
<dbReference type="Pfam" id="PF00664">
    <property type="entry name" value="ABC_membrane"/>
    <property type="match status" value="1"/>
</dbReference>
<feature type="transmembrane region" description="Helical" evidence="8">
    <location>
        <begin position="21"/>
        <end position="47"/>
    </location>
</feature>
<dbReference type="EMBL" id="QMKK01000061">
    <property type="protein sequence ID" value="RAX37519.1"/>
    <property type="molecule type" value="Genomic_DNA"/>
</dbReference>
<dbReference type="InterPro" id="IPR036640">
    <property type="entry name" value="ABC1_TM_sf"/>
</dbReference>
<dbReference type="InterPro" id="IPR017871">
    <property type="entry name" value="ABC_transporter-like_CS"/>
</dbReference>
<evidence type="ECO:0000256" key="8">
    <source>
        <dbReference type="SAM" id="Phobius"/>
    </source>
</evidence>
<evidence type="ECO:0000256" key="4">
    <source>
        <dbReference type="ARBA" id="ARBA00022741"/>
    </source>
</evidence>
<dbReference type="PROSITE" id="PS00211">
    <property type="entry name" value="ABC_TRANSPORTER_1"/>
    <property type="match status" value="1"/>
</dbReference>
<evidence type="ECO:0000256" key="2">
    <source>
        <dbReference type="ARBA" id="ARBA00005417"/>
    </source>
</evidence>
<comment type="subcellular location">
    <subcellularLocation>
        <location evidence="1">Cell membrane</location>
        <topology evidence="1">Multi-pass membrane protein</topology>
    </subcellularLocation>
</comment>
<feature type="transmembrane region" description="Helical" evidence="8">
    <location>
        <begin position="161"/>
        <end position="183"/>
    </location>
</feature>
<evidence type="ECO:0000256" key="1">
    <source>
        <dbReference type="ARBA" id="ARBA00004651"/>
    </source>
</evidence>
<dbReference type="Gene3D" id="3.40.50.300">
    <property type="entry name" value="P-loop containing nucleotide triphosphate hydrolases"/>
    <property type="match status" value="1"/>
</dbReference>
<dbReference type="PANTHER" id="PTHR24221:SF647">
    <property type="entry name" value="BLL6336 PROTEIN"/>
    <property type="match status" value="1"/>
</dbReference>
<dbReference type="PANTHER" id="PTHR24221">
    <property type="entry name" value="ATP-BINDING CASSETTE SUB-FAMILY B"/>
    <property type="match status" value="1"/>
</dbReference>
<sequence>MDETPASFSWFTKTTGKYTGHIVELSIISIVLRLLGLVQPFVFQALIDRILPFQREDSLYIVVALLVVVALFQSAFKSVSTYLGGDLVNQLTREFSRRIYEHVLHLPLRTLQKWQVGELFARMGEIETIRRFLTGTISGVIIDIVFSFVYLGALFSISPSLTLIIVVILPMQMAAIAIVGPFLRRRLKQSFLANSAHQSRMIETFRNAETVKAQAAEERYARRLDGTMSASLDLGFKITRLHIVNGIISDAFSNAFDILIVFFGAMLVLDNSITLGQLVAFHLLAGHVSAPILGLASLWEHWQGIKIARLRLGDVLNAPSEVKAGKQNLVLKGPATLRLEAVSFGYTSECLVLDNLDLTISPGKPTIIVGRSGFGKSTLAKVLSGLYPPDSGTVFIDDQVMDSFTPESIRTSIAYLPQEAALFAGTIRENLLLAKEDATDDEMQTALRDSACAEMIEQFPDGMETEVGEHGSSLSGGQRQRLALARLLLRNPNVLIVDEPTSALDERSASIITQTLNDLAKSRTVAIVSHRPELFGTEAHVVDLEKLQVRP</sequence>